<accession>A0ABP9C7H9</accession>
<dbReference type="InterPro" id="IPR005358">
    <property type="entry name" value="Puta_zinc/iron-chelating_dom"/>
</dbReference>
<proteinExistence type="predicted"/>
<evidence type="ECO:0000313" key="2">
    <source>
        <dbReference type="Proteomes" id="UP001499959"/>
    </source>
</evidence>
<organism evidence="1 2">
    <name type="scientific">Lysobacter hankyongensis</name>
    <dbReference type="NCBI Taxonomy" id="1176535"/>
    <lineage>
        <taxon>Bacteria</taxon>
        <taxon>Pseudomonadati</taxon>
        <taxon>Pseudomonadota</taxon>
        <taxon>Gammaproteobacteria</taxon>
        <taxon>Lysobacterales</taxon>
        <taxon>Lysobacteraceae</taxon>
        <taxon>Lysobacter</taxon>
    </lineage>
</organism>
<comment type="caution">
    <text evidence="1">The sequence shown here is derived from an EMBL/GenBank/DDBJ whole genome shotgun (WGS) entry which is preliminary data.</text>
</comment>
<dbReference type="Pfam" id="PF03692">
    <property type="entry name" value="CxxCxxCC"/>
    <property type="match status" value="1"/>
</dbReference>
<protein>
    <recommendedName>
        <fullName evidence="3">YkgJ family cysteine cluster protein</fullName>
    </recommendedName>
</protein>
<dbReference type="Proteomes" id="UP001499959">
    <property type="component" value="Unassembled WGS sequence"/>
</dbReference>
<evidence type="ECO:0008006" key="3">
    <source>
        <dbReference type="Google" id="ProtNLM"/>
    </source>
</evidence>
<sequence length="183" mass="20933">MPAPIRDKTAVPPLPPLPRHLVRLHKALAWWCNVVVTDPLGRLRWIYRYMNIYNRFISTLAVCRRGCSACCHIDVDLTETEAVLIARHTGRDYTKRAIHTHGHTSPCPFLGAQGECTIYSVRPFNCRTFHALDDPKYCATGEDHAVYGLPSFDYTSKILFSLAQAIDHIDGHRPRRDIRDFFS</sequence>
<evidence type="ECO:0000313" key="1">
    <source>
        <dbReference type="EMBL" id="GAA4806011.1"/>
    </source>
</evidence>
<name>A0ABP9C7H9_9GAMM</name>
<gene>
    <name evidence="1" type="ORF">GCM10023307_35710</name>
</gene>
<reference evidence="2" key="1">
    <citation type="journal article" date="2019" name="Int. J. Syst. Evol. Microbiol.">
        <title>The Global Catalogue of Microorganisms (GCM) 10K type strain sequencing project: providing services to taxonomists for standard genome sequencing and annotation.</title>
        <authorList>
            <consortium name="The Broad Institute Genomics Platform"/>
            <consortium name="The Broad Institute Genome Sequencing Center for Infectious Disease"/>
            <person name="Wu L."/>
            <person name="Ma J."/>
        </authorList>
    </citation>
    <scope>NUCLEOTIDE SEQUENCE [LARGE SCALE GENOMIC DNA]</scope>
    <source>
        <strain evidence="2">JCM 18204</strain>
    </source>
</reference>
<keyword evidence="2" id="KW-1185">Reference proteome</keyword>
<dbReference type="EMBL" id="BAABJE010000028">
    <property type="protein sequence ID" value="GAA4806011.1"/>
    <property type="molecule type" value="Genomic_DNA"/>
</dbReference>